<comment type="caution">
    <text evidence="2">The sequence shown here is derived from an EMBL/GenBank/DDBJ whole genome shotgun (WGS) entry which is preliminary data.</text>
</comment>
<evidence type="ECO:0000259" key="1">
    <source>
        <dbReference type="Pfam" id="PF01695"/>
    </source>
</evidence>
<proteinExistence type="predicted"/>
<dbReference type="EMBL" id="LWBO01000009">
    <property type="protein sequence ID" value="OQP49896.1"/>
    <property type="molecule type" value="Genomic_DNA"/>
</dbReference>
<organism evidence="2 3">
    <name type="scientific">Niastella koreensis</name>
    <dbReference type="NCBI Taxonomy" id="354356"/>
    <lineage>
        <taxon>Bacteria</taxon>
        <taxon>Pseudomonadati</taxon>
        <taxon>Bacteroidota</taxon>
        <taxon>Chitinophagia</taxon>
        <taxon>Chitinophagales</taxon>
        <taxon>Chitinophagaceae</taxon>
        <taxon>Niastella</taxon>
    </lineage>
</organism>
<dbReference type="InterPro" id="IPR002611">
    <property type="entry name" value="IstB_ATP-bd"/>
</dbReference>
<evidence type="ECO:0000313" key="3">
    <source>
        <dbReference type="Proteomes" id="UP000192277"/>
    </source>
</evidence>
<protein>
    <recommendedName>
        <fullName evidence="1">IstB-like ATP-binding domain-containing protein</fullName>
    </recommendedName>
</protein>
<feature type="domain" description="IstB-like ATP-binding" evidence="1">
    <location>
        <begin position="50"/>
        <end position="116"/>
    </location>
</feature>
<sequence length="132" mass="14947">MIVAFVSVVMKVGFTSTYKAMELFASFGKFTDLYQFLCSIYRMGVALKPAFVVMNKFIRELNAAKLDGAIAQKLRHLEKIHVIVFDDFGLQKLDPDIRLTIMDILENRYKKGATIALGLLVLQDKQVKSKPV</sequence>
<dbReference type="Gene3D" id="3.40.50.300">
    <property type="entry name" value="P-loop containing nucleotide triphosphate hydrolases"/>
    <property type="match status" value="1"/>
</dbReference>
<dbReference type="Proteomes" id="UP000192277">
    <property type="component" value="Unassembled WGS sequence"/>
</dbReference>
<reference evidence="2 3" key="1">
    <citation type="submission" date="2016-04" db="EMBL/GenBank/DDBJ databases">
        <authorList>
            <person name="Chen L."/>
            <person name="Zhuang W."/>
            <person name="Wang G."/>
        </authorList>
    </citation>
    <scope>NUCLEOTIDE SEQUENCE [LARGE SCALE GENOMIC DNA]</scope>
    <source>
        <strain evidence="3">GR20</strain>
    </source>
</reference>
<gene>
    <name evidence="2" type="ORF">A4D02_27865</name>
</gene>
<accession>A0ABX3P037</accession>
<name>A0ABX3P037_9BACT</name>
<dbReference type="Pfam" id="PF01695">
    <property type="entry name" value="IstB_IS21"/>
    <property type="match status" value="1"/>
</dbReference>
<evidence type="ECO:0000313" key="2">
    <source>
        <dbReference type="EMBL" id="OQP49896.1"/>
    </source>
</evidence>
<dbReference type="InterPro" id="IPR027417">
    <property type="entry name" value="P-loop_NTPase"/>
</dbReference>
<dbReference type="RefSeq" id="WP_014219562.1">
    <property type="nucleotide sequence ID" value="NZ_LWBO01000009.1"/>
</dbReference>
<keyword evidence="3" id="KW-1185">Reference proteome</keyword>